<dbReference type="OrthoDB" id="192702at2759"/>
<dbReference type="VEuPathDB" id="FungiDB:EYZ11_007579"/>
<accession>A0A5M9MDB2</accession>
<organism evidence="1 2">
    <name type="scientific">Aspergillus tanneri</name>
    <dbReference type="NCBI Taxonomy" id="1220188"/>
    <lineage>
        <taxon>Eukaryota</taxon>
        <taxon>Fungi</taxon>
        <taxon>Dikarya</taxon>
        <taxon>Ascomycota</taxon>
        <taxon>Pezizomycotina</taxon>
        <taxon>Eurotiomycetes</taxon>
        <taxon>Eurotiomycetidae</taxon>
        <taxon>Eurotiales</taxon>
        <taxon>Aspergillaceae</taxon>
        <taxon>Aspergillus</taxon>
        <taxon>Aspergillus subgen. Circumdati</taxon>
    </lineage>
</organism>
<reference evidence="1 2" key="1">
    <citation type="submission" date="2019-08" db="EMBL/GenBank/DDBJ databases">
        <title>The genome sequence of a newly discovered highly antifungal drug resistant Aspergillus species, Aspergillus tanneri NIH 1004.</title>
        <authorList>
            <person name="Mounaud S."/>
            <person name="Singh I."/>
            <person name="Joardar V."/>
            <person name="Pakala S."/>
            <person name="Pakala S."/>
            <person name="Venepally P."/>
            <person name="Chung J.K."/>
            <person name="Losada L."/>
            <person name="Nierman W.C."/>
        </authorList>
    </citation>
    <scope>NUCLEOTIDE SEQUENCE [LARGE SCALE GENOMIC DNA]</scope>
    <source>
        <strain evidence="1 2">NIH1004</strain>
    </source>
</reference>
<dbReference type="EMBL" id="QUQM01000006">
    <property type="protein sequence ID" value="KAA8644972.1"/>
    <property type="molecule type" value="Genomic_DNA"/>
</dbReference>
<dbReference type="Pfam" id="PF11017">
    <property type="entry name" value="DUF2855"/>
    <property type="match status" value="1"/>
</dbReference>
<proteinExistence type="predicted"/>
<dbReference type="AlphaFoldDB" id="A0A5M9MDB2"/>
<protein>
    <submittedName>
        <fullName evidence="1">Uncharacterized protein</fullName>
    </submittedName>
</protein>
<comment type="caution">
    <text evidence="1">The sequence shown here is derived from an EMBL/GenBank/DDBJ whole genome shotgun (WGS) entry which is preliminary data.</text>
</comment>
<evidence type="ECO:0000313" key="2">
    <source>
        <dbReference type="Proteomes" id="UP000324241"/>
    </source>
</evidence>
<name>A0A5M9MDB2_9EURO</name>
<dbReference type="GeneID" id="54331885"/>
<dbReference type="InterPro" id="IPR021276">
    <property type="entry name" value="DUF2855"/>
</dbReference>
<evidence type="ECO:0000313" key="1">
    <source>
        <dbReference type="EMBL" id="KAA8644972.1"/>
    </source>
</evidence>
<dbReference type="Proteomes" id="UP000324241">
    <property type="component" value="Unassembled WGS sequence"/>
</dbReference>
<sequence>MILSRPVTEVSLLLWVFWPTTNIPRLAQTPARSFAYHVFRRSAAEEGPIGFLQISQTLELLEPVPGKLGAEVTAKAVRYDQVGESVERIGGLRPERIVLVDFGARAGTLAQLVECIKGHSPIVQVGSEQIYSADDTKENRESMQIMGKIQFNTSGVRDSAVEQTRRKIITATSSLCYAWSGCIRR</sequence>
<gene>
    <name evidence="1" type="ORF">ATNIH1004_009183</name>
</gene>
<dbReference type="RefSeq" id="XP_033424333.1">
    <property type="nucleotide sequence ID" value="XM_033573781.1"/>
</dbReference>